<dbReference type="InterPro" id="IPR008979">
    <property type="entry name" value="Galactose-bd-like_sf"/>
</dbReference>
<dbReference type="OrthoDB" id="3055998at2759"/>
<dbReference type="InterPro" id="IPR003305">
    <property type="entry name" value="CenC_carb-bd"/>
</dbReference>
<feature type="chain" id="PRO_5034478757" evidence="6">
    <location>
        <begin position="22"/>
        <end position="573"/>
    </location>
</feature>
<keyword evidence="2" id="KW-0677">Repeat</keyword>
<evidence type="ECO:0000313" key="9">
    <source>
        <dbReference type="RefSeq" id="XP_022345335.1"/>
    </source>
</evidence>
<keyword evidence="3" id="KW-0378">Hydrolase</keyword>
<dbReference type="GO" id="GO:0031176">
    <property type="term" value="F:endo-1,4-beta-xylanase activity"/>
    <property type="evidence" value="ECO:0007669"/>
    <property type="project" value="UniProtKB-ARBA"/>
</dbReference>
<keyword evidence="4" id="KW-0119">Carbohydrate metabolism</keyword>
<dbReference type="PROSITE" id="PS51760">
    <property type="entry name" value="GH10_2"/>
    <property type="match status" value="1"/>
</dbReference>
<evidence type="ECO:0000256" key="6">
    <source>
        <dbReference type="SAM" id="SignalP"/>
    </source>
</evidence>
<sequence length="573" mass="64830">MASVFGTVLGITLVCWINAASELLQNADFESTSFSGNWVTVDCTLTSRSDDKFQGAHSVMISNRHHAWSSIRQNFAVSAGKNYVVSMRFKILNLPAGHNYTKVTLMVALTVNGQPKYSLLSNLPLQQLRFGWTEISGDFHAPTGATIASPYIQIADTEVNFLLDAASATELNHDPHWLTEANQRINKLRKAPISFKLPDGVNAHGISVELVQKKRAFAFGTAVGATQMTDNTHKTYQDFVYKNFEWAVLENALKWRQMEWTEGHVDYDRPLNAIDALRSHGIKVRGHNMFWGVDQFVPQWLSGKSQSQLLTTMKNHVHDVISRTHGKLEHWDVNNEDLHGDWFERHTGDPDITEKMFQWIHNQESQVKLFLNDYMVITSSAETTALRNQGQQFKRDGIPIYGLGIQGHFNSPNIDMDALKYRLDKVAESGLKLWITELSLSDTDENRQAANLEKVMTLFFSHPAVEGVLFWGFWDGKIWHKENALFTGTNITANAAGQKYLDLFHKTWKTYFVHNIQPSHTVQTSGFLGEYLLNIKKNGHLIHQENFSLDSSGKDITINLTNDHQGVSHVAFG</sequence>
<dbReference type="Proteomes" id="UP000694844">
    <property type="component" value="Chromosome 5"/>
</dbReference>
<dbReference type="Pfam" id="PF02018">
    <property type="entry name" value="CBM_4_9"/>
    <property type="match status" value="1"/>
</dbReference>
<feature type="signal peptide" evidence="6">
    <location>
        <begin position="1"/>
        <end position="21"/>
    </location>
</feature>
<evidence type="ECO:0000256" key="5">
    <source>
        <dbReference type="ARBA" id="ARBA00023326"/>
    </source>
</evidence>
<comment type="similarity">
    <text evidence="1">Belongs to the glycosyl hydrolase 10 (cellulase F) family.</text>
</comment>
<dbReference type="PANTHER" id="PTHR31490:SF1">
    <property type="entry name" value="ENDO-1,4-BETA-XYLANASE 1"/>
    <property type="match status" value="1"/>
</dbReference>
<dbReference type="SUPFAM" id="SSF51445">
    <property type="entry name" value="(Trans)glycosidases"/>
    <property type="match status" value="1"/>
</dbReference>
<dbReference type="GO" id="GO:0000272">
    <property type="term" value="P:polysaccharide catabolic process"/>
    <property type="evidence" value="ECO:0007669"/>
    <property type="project" value="UniProtKB-KW"/>
</dbReference>
<evidence type="ECO:0000259" key="7">
    <source>
        <dbReference type="PROSITE" id="PS51760"/>
    </source>
</evidence>
<protein>
    <submittedName>
        <fullName evidence="9">Uncharacterized protein LOC111137926</fullName>
    </submittedName>
</protein>
<evidence type="ECO:0000256" key="2">
    <source>
        <dbReference type="ARBA" id="ARBA00022737"/>
    </source>
</evidence>
<dbReference type="PANTHER" id="PTHR31490">
    <property type="entry name" value="GLYCOSYL HYDROLASE"/>
    <property type="match status" value="1"/>
</dbReference>
<dbReference type="RefSeq" id="XP_022345335.1">
    <property type="nucleotide sequence ID" value="XM_022489627.1"/>
</dbReference>
<dbReference type="Gene3D" id="3.20.20.80">
    <property type="entry name" value="Glycosidases"/>
    <property type="match status" value="1"/>
</dbReference>
<dbReference type="KEGG" id="cvn:111137926"/>
<organism evidence="8 9">
    <name type="scientific">Crassostrea virginica</name>
    <name type="common">Eastern oyster</name>
    <dbReference type="NCBI Taxonomy" id="6565"/>
    <lineage>
        <taxon>Eukaryota</taxon>
        <taxon>Metazoa</taxon>
        <taxon>Spiralia</taxon>
        <taxon>Lophotrochozoa</taxon>
        <taxon>Mollusca</taxon>
        <taxon>Bivalvia</taxon>
        <taxon>Autobranchia</taxon>
        <taxon>Pteriomorphia</taxon>
        <taxon>Ostreida</taxon>
        <taxon>Ostreoidea</taxon>
        <taxon>Ostreidae</taxon>
        <taxon>Crassostrea</taxon>
    </lineage>
</organism>
<dbReference type="Gene3D" id="2.60.120.260">
    <property type="entry name" value="Galactose-binding domain-like"/>
    <property type="match status" value="1"/>
</dbReference>
<dbReference type="GeneID" id="111137926"/>
<evidence type="ECO:0000256" key="4">
    <source>
        <dbReference type="ARBA" id="ARBA00023277"/>
    </source>
</evidence>
<evidence type="ECO:0000256" key="3">
    <source>
        <dbReference type="ARBA" id="ARBA00022801"/>
    </source>
</evidence>
<evidence type="ECO:0000313" key="8">
    <source>
        <dbReference type="Proteomes" id="UP000694844"/>
    </source>
</evidence>
<dbReference type="AlphaFoldDB" id="A0A8B8EZ47"/>
<dbReference type="SUPFAM" id="SSF49785">
    <property type="entry name" value="Galactose-binding domain-like"/>
    <property type="match status" value="1"/>
</dbReference>
<proteinExistence type="inferred from homology"/>
<feature type="domain" description="GH10" evidence="7">
    <location>
        <begin position="202"/>
        <end position="503"/>
    </location>
</feature>
<gene>
    <name evidence="9" type="primary">LOC111137926</name>
</gene>
<keyword evidence="5" id="KW-0624">Polysaccharide degradation</keyword>
<dbReference type="Pfam" id="PF00331">
    <property type="entry name" value="Glyco_hydro_10"/>
    <property type="match status" value="1"/>
</dbReference>
<dbReference type="PRINTS" id="PR00134">
    <property type="entry name" value="GLHYDRLASE10"/>
</dbReference>
<keyword evidence="6" id="KW-0732">Signal</keyword>
<evidence type="ECO:0000256" key="1">
    <source>
        <dbReference type="ARBA" id="ARBA00007495"/>
    </source>
</evidence>
<dbReference type="InterPro" id="IPR001000">
    <property type="entry name" value="GH10_dom"/>
</dbReference>
<dbReference type="SMART" id="SM00633">
    <property type="entry name" value="Glyco_10"/>
    <property type="match status" value="1"/>
</dbReference>
<name>A0A8B8EZ47_CRAVI</name>
<dbReference type="InterPro" id="IPR017853">
    <property type="entry name" value="GH"/>
</dbReference>
<keyword evidence="8" id="KW-1185">Reference proteome</keyword>
<reference evidence="9" key="1">
    <citation type="submission" date="2025-08" db="UniProtKB">
        <authorList>
            <consortium name="RefSeq"/>
        </authorList>
    </citation>
    <scope>IDENTIFICATION</scope>
    <source>
        <tissue evidence="9">Whole sample</tissue>
    </source>
</reference>
<accession>A0A8B8EZ47</accession>
<dbReference type="InterPro" id="IPR044846">
    <property type="entry name" value="GH10"/>
</dbReference>